<proteinExistence type="predicted"/>
<evidence type="ECO:0000313" key="8">
    <source>
        <dbReference type="EMBL" id="EAS35907.3"/>
    </source>
</evidence>
<reference evidence="9" key="2">
    <citation type="journal article" date="2010" name="Genome Res.">
        <title>Population genomic sequencing of Coccidioides fungi reveals recent hybridization and transposon control.</title>
        <authorList>
            <person name="Neafsey D.E."/>
            <person name="Barker B.M."/>
            <person name="Sharpton T.J."/>
            <person name="Stajich J.E."/>
            <person name="Park D.J."/>
            <person name="Whiston E."/>
            <person name="Hung C.-Y."/>
            <person name="McMahan C."/>
            <person name="White J."/>
            <person name="Sykes S."/>
            <person name="Heiman D."/>
            <person name="Young S."/>
            <person name="Zeng Q."/>
            <person name="Abouelleil A."/>
            <person name="Aftuck L."/>
            <person name="Bessette D."/>
            <person name="Brown A."/>
            <person name="FitzGerald M."/>
            <person name="Lui A."/>
            <person name="Macdonald J.P."/>
            <person name="Priest M."/>
            <person name="Orbach M.J."/>
            <person name="Galgiani J.N."/>
            <person name="Kirkland T.N."/>
            <person name="Cole G.T."/>
            <person name="Birren B.W."/>
            <person name="Henn M.R."/>
            <person name="Taylor J.W."/>
            <person name="Rounsley S.D."/>
        </authorList>
    </citation>
    <scope>GENOME REANNOTATION</scope>
    <source>
        <strain evidence="9">RS</strain>
    </source>
</reference>
<dbReference type="PROSITE" id="PS51526">
    <property type="entry name" value="RFX_DBD"/>
    <property type="match status" value="1"/>
</dbReference>
<protein>
    <submittedName>
        <fullName evidence="8">Chromatin structure-remodeling complex subunit RSC9</fullName>
    </submittedName>
</protein>
<dbReference type="InterPro" id="IPR001606">
    <property type="entry name" value="ARID_dom"/>
</dbReference>
<feature type="domain" description="ARID" evidence="6">
    <location>
        <begin position="9"/>
        <end position="109"/>
    </location>
</feature>
<dbReference type="PROSITE" id="PS51011">
    <property type="entry name" value="ARID"/>
    <property type="match status" value="1"/>
</dbReference>
<dbReference type="CDD" id="cd16100">
    <property type="entry name" value="ARID"/>
    <property type="match status" value="1"/>
</dbReference>
<dbReference type="EMBL" id="GG704911">
    <property type="protein sequence ID" value="EAS35907.3"/>
    <property type="molecule type" value="Genomic_DNA"/>
</dbReference>
<evidence type="ECO:0000256" key="2">
    <source>
        <dbReference type="ARBA" id="ARBA00023015"/>
    </source>
</evidence>
<feature type="region of interest" description="Disordered" evidence="5">
    <location>
        <begin position="629"/>
        <end position="719"/>
    </location>
</feature>
<dbReference type="InterPro" id="IPR003150">
    <property type="entry name" value="DNA-bd_RFX"/>
</dbReference>
<dbReference type="KEGG" id="cim:CIMG_01261"/>
<keyword evidence="9" id="KW-1185">Reference proteome</keyword>
<dbReference type="PANTHER" id="PTHR22970:SF14">
    <property type="entry name" value="AT-RICH INTERACTIVE DOMAIN-CONTAINING PROTEIN 2"/>
    <property type="match status" value="1"/>
</dbReference>
<keyword evidence="2" id="KW-0805">Transcription regulation</keyword>
<evidence type="ECO:0000256" key="4">
    <source>
        <dbReference type="ARBA" id="ARBA00023242"/>
    </source>
</evidence>
<keyword evidence="1" id="KW-0156">Chromatin regulator</keyword>
<evidence type="ECO:0000256" key="1">
    <source>
        <dbReference type="ARBA" id="ARBA00022853"/>
    </source>
</evidence>
<dbReference type="SUPFAM" id="SSF46774">
    <property type="entry name" value="ARID-like"/>
    <property type="match status" value="1"/>
</dbReference>
<feature type="domain" description="RFX-type winged-helix" evidence="7">
    <location>
        <begin position="526"/>
        <end position="606"/>
    </location>
</feature>
<dbReference type="GO" id="GO:0006325">
    <property type="term" value="P:chromatin organization"/>
    <property type="evidence" value="ECO:0007669"/>
    <property type="project" value="UniProtKB-KW"/>
</dbReference>
<dbReference type="OrthoDB" id="338531at2759"/>
<evidence type="ECO:0000256" key="5">
    <source>
        <dbReference type="SAM" id="MobiDB-lite"/>
    </source>
</evidence>
<dbReference type="Proteomes" id="UP000001261">
    <property type="component" value="Unassembled WGS sequence"/>
</dbReference>
<evidence type="ECO:0000259" key="7">
    <source>
        <dbReference type="PROSITE" id="PS51526"/>
    </source>
</evidence>
<dbReference type="PANTHER" id="PTHR22970">
    <property type="entry name" value="AT-RICH INTERACTIVE DOMAIN-CONTAINING PROTEIN 2"/>
    <property type="match status" value="1"/>
</dbReference>
<dbReference type="RefSeq" id="XP_001247490.2">
    <property type="nucleotide sequence ID" value="XM_001247489.2"/>
</dbReference>
<dbReference type="Pfam" id="PF01388">
    <property type="entry name" value="ARID"/>
    <property type="match status" value="1"/>
</dbReference>
<dbReference type="GO" id="GO:0003677">
    <property type="term" value="F:DNA binding"/>
    <property type="evidence" value="ECO:0007669"/>
    <property type="project" value="InterPro"/>
</dbReference>
<name>J3KIT5_COCIM</name>
<keyword evidence="3" id="KW-0804">Transcription</keyword>
<accession>J3KIT5</accession>
<evidence type="ECO:0000259" key="6">
    <source>
        <dbReference type="PROSITE" id="PS51011"/>
    </source>
</evidence>
<dbReference type="InterPro" id="IPR036431">
    <property type="entry name" value="ARID_dom_sf"/>
</dbReference>
<feature type="compositionally biased region" description="Low complexity" evidence="5">
    <location>
        <begin position="143"/>
        <end position="170"/>
    </location>
</feature>
<dbReference type="GO" id="GO:0006355">
    <property type="term" value="P:regulation of DNA-templated transcription"/>
    <property type="evidence" value="ECO:0007669"/>
    <property type="project" value="InterPro"/>
</dbReference>
<sequence length="936" mass="106033">MSFSRQQLETDGRYFAESLSAAYSQSGRVYSWPLNPALGWRIGNKRVSPQALFREVGRRGGYHQASVDKRHWWAIAQAVGIVAGAAGALSFHVKRLYEERLLDLEARTVGFVGPQAVAAAAAPPPPPPPPPSLRPPPLPHPPQAASFNPPSFPPSSSTMATPAAEPAPSEARGDSRPPTPDPGPPTIVLDRTGGDIYHRSYMGLKSRIPEEVEQGLYHLVRLSDIHHEVLLFDEYSGLAEALLQQILTIGELVHGISWEPNYDYAYFNDEYKANARFDDLCAEGTFDLLDRLRRLEVIFPQADVLDDETNTKLRLVNEAALVLRNMCQVDLNAHFLKELPLARDTATIVLKLPPMPVFNEMKNHMLEVVSEACLWWPLWDNDHLFCTLMLYLDSKDRFHLLSALKALVMFSYELEGIKKFGLAKSVFTTLIDYLYLEQDPELMSAVLDFIYQYVCEPDNVAFILENFDLPTTLIPRLVALLLYDAERQHEIRVYADEQKRPTPTRITIPPERCVNSLLGFQEPERTARWAQCIFQEDSEGEIAQRAVWVAYQQTFADFLKPEHSPLLPAPDFINTVTHAFSIARARVINEGEQGQKFVIQGIRPRDVCRDMNGFPYYYCKWRVPKNPKPAASDELPALPPNADAGKAQGASVADGQGTASSSQSSAPTPPTNYRPSTAEDEKNEQPAPGRAWEKATVAGAPVYPQGPPKPRNPENDKRLADETPARIPQYLELSDLSITGHSMNHPDLEYCNRVWVDPEKYRKHVLCVHMGIRNSTDGNWYPFDRFKKVPNPVCHFDKCEEFEKPTKNLNLVAAHVSGHLPPLINMEDTPLEWGRPFFYPKRFIRWDYFATPQDENKEPYGIAYKALLVMRNILQNTPRTKPKGRFEGTESWGVALYYSRRARLLEVADLNPTLRKEIFDFVNDIDNSRWGFIFEL</sequence>
<dbReference type="AlphaFoldDB" id="J3KIT5"/>
<dbReference type="VEuPathDB" id="FungiDB:CIMG_01261"/>
<feature type="compositionally biased region" description="Low complexity" evidence="5">
    <location>
        <begin position="655"/>
        <end position="666"/>
    </location>
</feature>
<keyword evidence="4" id="KW-0539">Nucleus</keyword>
<dbReference type="GeneID" id="4567395"/>
<feature type="compositionally biased region" description="Pro residues" evidence="5">
    <location>
        <begin position="122"/>
        <end position="142"/>
    </location>
</feature>
<dbReference type="STRING" id="246410.J3KIT5"/>
<dbReference type="GO" id="GO:0016586">
    <property type="term" value="C:RSC-type complex"/>
    <property type="evidence" value="ECO:0007669"/>
    <property type="project" value="TreeGrafter"/>
</dbReference>
<reference evidence="9" key="1">
    <citation type="journal article" date="2009" name="Genome Res.">
        <title>Comparative genomic analyses of the human fungal pathogens Coccidioides and their relatives.</title>
        <authorList>
            <person name="Sharpton T.J."/>
            <person name="Stajich J.E."/>
            <person name="Rounsley S.D."/>
            <person name="Gardner M.J."/>
            <person name="Wortman J.R."/>
            <person name="Jordar V.S."/>
            <person name="Maiti R."/>
            <person name="Kodira C.D."/>
            <person name="Neafsey D.E."/>
            <person name="Zeng Q."/>
            <person name="Hung C.-Y."/>
            <person name="McMahan C."/>
            <person name="Muszewska A."/>
            <person name="Grynberg M."/>
            <person name="Mandel M.A."/>
            <person name="Kellner E.M."/>
            <person name="Barker B.M."/>
            <person name="Galgiani J.N."/>
            <person name="Orbach M.J."/>
            <person name="Kirkland T.N."/>
            <person name="Cole G.T."/>
            <person name="Henn M.R."/>
            <person name="Birren B.W."/>
            <person name="Taylor J.W."/>
        </authorList>
    </citation>
    <scope>NUCLEOTIDE SEQUENCE [LARGE SCALE GENOMIC DNA]</scope>
    <source>
        <strain evidence="9">RS</strain>
    </source>
</reference>
<dbReference type="InParanoid" id="J3KIT5"/>
<evidence type="ECO:0000313" key="9">
    <source>
        <dbReference type="Proteomes" id="UP000001261"/>
    </source>
</evidence>
<dbReference type="OMA" id="DKYKFDS"/>
<dbReference type="InterPro" id="IPR052406">
    <property type="entry name" value="Chromatin_Remodeling_Comp"/>
</dbReference>
<feature type="region of interest" description="Disordered" evidence="5">
    <location>
        <begin position="118"/>
        <end position="192"/>
    </location>
</feature>
<organism evidence="8 9">
    <name type="scientific">Coccidioides immitis (strain RS)</name>
    <name type="common">Valley fever fungus</name>
    <dbReference type="NCBI Taxonomy" id="246410"/>
    <lineage>
        <taxon>Eukaryota</taxon>
        <taxon>Fungi</taxon>
        <taxon>Dikarya</taxon>
        <taxon>Ascomycota</taxon>
        <taxon>Pezizomycotina</taxon>
        <taxon>Eurotiomycetes</taxon>
        <taxon>Eurotiomycetidae</taxon>
        <taxon>Onygenales</taxon>
        <taxon>Onygenaceae</taxon>
        <taxon>Coccidioides</taxon>
    </lineage>
</organism>
<gene>
    <name evidence="8" type="ORF">CIMG_01261</name>
</gene>
<evidence type="ECO:0000256" key="3">
    <source>
        <dbReference type="ARBA" id="ARBA00023163"/>
    </source>
</evidence>
<dbReference type="Gene3D" id="1.10.150.60">
    <property type="entry name" value="ARID DNA-binding domain"/>
    <property type="match status" value="1"/>
</dbReference>